<protein>
    <submittedName>
        <fullName evidence="2">Uncharacterized protein</fullName>
    </submittedName>
</protein>
<dbReference type="Proteomes" id="UP001152888">
    <property type="component" value="Unassembled WGS sequence"/>
</dbReference>
<sequence length="104" mass="11661">MSKSSENGSMNWNLMTNKKIFLTWKIPLTETLQEDEIIEDDCSSTSEQEYVPSDHEEEDSELEAESVDQDSDSSCDNVQSDHVTGVLSQVKTVIFGSSKNPIKL</sequence>
<feature type="compositionally biased region" description="Acidic residues" evidence="1">
    <location>
        <begin position="55"/>
        <end position="73"/>
    </location>
</feature>
<proteinExistence type="predicted"/>
<gene>
    <name evidence="2" type="ORF">ACAOBT_LOCUS28748</name>
</gene>
<feature type="region of interest" description="Disordered" evidence="1">
    <location>
        <begin position="36"/>
        <end position="80"/>
    </location>
</feature>
<evidence type="ECO:0000313" key="3">
    <source>
        <dbReference type="Proteomes" id="UP001152888"/>
    </source>
</evidence>
<evidence type="ECO:0000256" key="1">
    <source>
        <dbReference type="SAM" id="MobiDB-lite"/>
    </source>
</evidence>
<comment type="caution">
    <text evidence="2">The sequence shown here is derived from an EMBL/GenBank/DDBJ whole genome shotgun (WGS) entry which is preliminary data.</text>
</comment>
<reference evidence="2" key="1">
    <citation type="submission" date="2022-03" db="EMBL/GenBank/DDBJ databases">
        <authorList>
            <person name="Sayadi A."/>
        </authorList>
    </citation>
    <scope>NUCLEOTIDE SEQUENCE</scope>
</reference>
<name>A0A9P0M6A8_ACAOB</name>
<dbReference type="AlphaFoldDB" id="A0A9P0M6A8"/>
<organism evidence="2 3">
    <name type="scientific">Acanthoscelides obtectus</name>
    <name type="common">Bean weevil</name>
    <name type="synonym">Bruchus obtectus</name>
    <dbReference type="NCBI Taxonomy" id="200917"/>
    <lineage>
        <taxon>Eukaryota</taxon>
        <taxon>Metazoa</taxon>
        <taxon>Ecdysozoa</taxon>
        <taxon>Arthropoda</taxon>
        <taxon>Hexapoda</taxon>
        <taxon>Insecta</taxon>
        <taxon>Pterygota</taxon>
        <taxon>Neoptera</taxon>
        <taxon>Endopterygota</taxon>
        <taxon>Coleoptera</taxon>
        <taxon>Polyphaga</taxon>
        <taxon>Cucujiformia</taxon>
        <taxon>Chrysomeloidea</taxon>
        <taxon>Chrysomelidae</taxon>
        <taxon>Bruchinae</taxon>
        <taxon>Bruchini</taxon>
        <taxon>Acanthoscelides</taxon>
    </lineage>
</organism>
<keyword evidence="3" id="KW-1185">Reference proteome</keyword>
<dbReference type="EMBL" id="CAKOFQ010007658">
    <property type="protein sequence ID" value="CAH2005804.1"/>
    <property type="molecule type" value="Genomic_DNA"/>
</dbReference>
<accession>A0A9P0M6A8</accession>
<evidence type="ECO:0000313" key="2">
    <source>
        <dbReference type="EMBL" id="CAH2005804.1"/>
    </source>
</evidence>